<dbReference type="AlphaFoldDB" id="A0A161K082"/>
<evidence type="ECO:0000313" key="1">
    <source>
        <dbReference type="EMBL" id="CUS43116.1"/>
    </source>
</evidence>
<accession>A0A161K082</accession>
<name>A0A161K082_9ZZZZ</name>
<sequence length="40" mass="4475">MDRRSGKISKVFGILKREGQRPVSIEEMNEAIEAGWAGEV</sequence>
<dbReference type="EMBL" id="CZQE01000009">
    <property type="protein sequence ID" value="CUS43116.1"/>
    <property type="molecule type" value="Genomic_DNA"/>
</dbReference>
<proteinExistence type="predicted"/>
<organism evidence="1">
    <name type="scientific">hydrothermal vent metagenome</name>
    <dbReference type="NCBI Taxonomy" id="652676"/>
    <lineage>
        <taxon>unclassified sequences</taxon>
        <taxon>metagenomes</taxon>
        <taxon>ecological metagenomes</taxon>
    </lineage>
</organism>
<reference evidence="1" key="1">
    <citation type="submission" date="2015-10" db="EMBL/GenBank/DDBJ databases">
        <authorList>
            <person name="Gilbert D.G."/>
        </authorList>
    </citation>
    <scope>NUCLEOTIDE SEQUENCE</scope>
</reference>
<protein>
    <submittedName>
        <fullName evidence="1">Uncharacterized protein</fullName>
    </submittedName>
</protein>
<gene>
    <name evidence="1" type="ORF">MGWOODY_Smn3629</name>
</gene>